<keyword evidence="2" id="KW-1185">Reference proteome</keyword>
<dbReference type="Proteomes" id="UP001187531">
    <property type="component" value="Unassembled WGS sequence"/>
</dbReference>
<comment type="caution">
    <text evidence="1">The sequence shown here is derived from an EMBL/GenBank/DDBJ whole genome shotgun (WGS) entry which is preliminary data.</text>
</comment>
<dbReference type="AlphaFoldDB" id="A0AA88HZI0"/>
<name>A0AA88HZI0_ARTSF</name>
<evidence type="ECO:0000313" key="2">
    <source>
        <dbReference type="Proteomes" id="UP001187531"/>
    </source>
</evidence>
<gene>
    <name evidence="1" type="ORF">QYM36_007299</name>
</gene>
<organism evidence="1 2">
    <name type="scientific">Artemia franciscana</name>
    <name type="common">Brine shrimp</name>
    <name type="synonym">Artemia sanfranciscana</name>
    <dbReference type="NCBI Taxonomy" id="6661"/>
    <lineage>
        <taxon>Eukaryota</taxon>
        <taxon>Metazoa</taxon>
        <taxon>Ecdysozoa</taxon>
        <taxon>Arthropoda</taxon>
        <taxon>Crustacea</taxon>
        <taxon>Branchiopoda</taxon>
        <taxon>Anostraca</taxon>
        <taxon>Artemiidae</taxon>
        <taxon>Artemia</taxon>
    </lineage>
</organism>
<sequence>MTKKGLNLLSTIVAEIPKVYIDADLKQIFFVIFQHLWAKLLEGLLVFFELPVQETESEFLVSFGADESLQFVGFVKLEHA</sequence>
<protein>
    <submittedName>
        <fullName evidence="1">Uncharacterized protein</fullName>
    </submittedName>
</protein>
<dbReference type="EMBL" id="JAVRJZ010000011">
    <property type="protein sequence ID" value="KAK2717114.1"/>
    <property type="molecule type" value="Genomic_DNA"/>
</dbReference>
<reference evidence="1" key="1">
    <citation type="submission" date="2023-07" db="EMBL/GenBank/DDBJ databases">
        <title>Chromosome-level genome assembly of Artemia franciscana.</title>
        <authorList>
            <person name="Jo E."/>
        </authorList>
    </citation>
    <scope>NUCLEOTIDE SEQUENCE</scope>
    <source>
        <tissue evidence="1">Whole body</tissue>
    </source>
</reference>
<accession>A0AA88HZI0</accession>
<proteinExistence type="predicted"/>
<evidence type="ECO:0000313" key="1">
    <source>
        <dbReference type="EMBL" id="KAK2717114.1"/>
    </source>
</evidence>